<comment type="caution">
    <text evidence="2">The sequence shown here is derived from an EMBL/GenBank/DDBJ whole genome shotgun (WGS) entry which is preliminary data.</text>
</comment>
<accession>A0A255ZCT2</accession>
<dbReference type="Pfam" id="PF12728">
    <property type="entry name" value="HTH_17"/>
    <property type="match status" value="1"/>
</dbReference>
<protein>
    <submittedName>
        <fullName evidence="2">DNA-binding protein</fullName>
    </submittedName>
</protein>
<dbReference type="OrthoDB" id="597977at2"/>
<dbReference type="Proteomes" id="UP000216605">
    <property type="component" value="Unassembled WGS sequence"/>
</dbReference>
<dbReference type="InterPro" id="IPR041657">
    <property type="entry name" value="HTH_17"/>
</dbReference>
<dbReference type="NCBIfam" id="TIGR01764">
    <property type="entry name" value="excise"/>
    <property type="match status" value="1"/>
</dbReference>
<name>A0A255ZCT2_9FLAO</name>
<dbReference type="InterPro" id="IPR009061">
    <property type="entry name" value="DNA-bd_dom_put_sf"/>
</dbReference>
<feature type="domain" description="Helix-turn-helix" evidence="1">
    <location>
        <begin position="45"/>
        <end position="93"/>
    </location>
</feature>
<dbReference type="SUPFAM" id="SSF46955">
    <property type="entry name" value="Putative DNA-binding domain"/>
    <property type="match status" value="1"/>
</dbReference>
<organism evidence="2 3">
    <name type="scientific">Flavobacterium cyanobacteriorum</name>
    <dbReference type="NCBI Taxonomy" id="2022802"/>
    <lineage>
        <taxon>Bacteria</taxon>
        <taxon>Pseudomonadati</taxon>
        <taxon>Bacteroidota</taxon>
        <taxon>Flavobacteriia</taxon>
        <taxon>Flavobacteriales</taxon>
        <taxon>Flavobacteriaceae</taxon>
        <taxon>Flavobacterium</taxon>
    </lineage>
</organism>
<sequence>MEQVEQVFFNVPLSKLEPIFKRWIKEAQTEIQPTKVEPTDQPEQLLTIQEAAEFLSLTVPTMYSKVSKGELPVMKRSKRLYFSRTELLEYLKDGRKKSNAEIEQEAKAYLLNNKKGLNNGK</sequence>
<dbReference type="EMBL" id="NOXV01000217">
    <property type="protein sequence ID" value="OYQ38410.1"/>
    <property type="molecule type" value="Genomic_DNA"/>
</dbReference>
<dbReference type="GO" id="GO:0003677">
    <property type="term" value="F:DNA binding"/>
    <property type="evidence" value="ECO:0007669"/>
    <property type="project" value="UniProtKB-KW"/>
</dbReference>
<reference evidence="2 3" key="1">
    <citation type="submission" date="2017-07" db="EMBL/GenBank/DDBJ databases">
        <title>Flavobacterium cyanobacteriorum sp. nov., isolated from cyanobacterial aggregates in a eutrophic lake.</title>
        <authorList>
            <person name="Cai H."/>
        </authorList>
    </citation>
    <scope>NUCLEOTIDE SEQUENCE [LARGE SCALE GENOMIC DNA]</scope>
    <source>
        <strain evidence="2 3">TH021</strain>
    </source>
</reference>
<evidence type="ECO:0000313" key="2">
    <source>
        <dbReference type="EMBL" id="OYQ38410.1"/>
    </source>
</evidence>
<evidence type="ECO:0000259" key="1">
    <source>
        <dbReference type="Pfam" id="PF12728"/>
    </source>
</evidence>
<dbReference type="RefSeq" id="WP_094413259.1">
    <property type="nucleotide sequence ID" value="NZ_NOXV01000217.1"/>
</dbReference>
<proteinExistence type="predicted"/>
<dbReference type="AlphaFoldDB" id="A0A255ZCT2"/>
<keyword evidence="2" id="KW-0238">DNA-binding</keyword>
<dbReference type="InterPro" id="IPR010093">
    <property type="entry name" value="SinI_DNA-bd"/>
</dbReference>
<evidence type="ECO:0000313" key="3">
    <source>
        <dbReference type="Proteomes" id="UP000216605"/>
    </source>
</evidence>
<keyword evidence="3" id="KW-1185">Reference proteome</keyword>
<gene>
    <name evidence="2" type="ORF">CHU92_05130</name>
</gene>